<dbReference type="Proteomes" id="UP000604117">
    <property type="component" value="Unassembled WGS sequence"/>
</dbReference>
<comment type="caution">
    <text evidence="1">The sequence shown here is derived from an EMBL/GenBank/DDBJ whole genome shotgun (WGS) entry which is preliminary data.</text>
</comment>
<gene>
    <name evidence="1" type="ORF">Asi02nite_63730</name>
</gene>
<dbReference type="EMBL" id="BONE01000072">
    <property type="protein sequence ID" value="GIF76855.1"/>
    <property type="molecule type" value="Genomic_DNA"/>
</dbReference>
<sequence>MSGPLVGKAVENAAVAFVLRWEADHGRPARDTRGTGAAADVAGEVRTIEIKAYGQWARGQDLWLEPRQRDEALANPNFWIYVVENVRQGDPALFRLKTISGADLRPLLDRAVERRYFTVPWPVAHYDALAAEPPG</sequence>
<evidence type="ECO:0008006" key="3">
    <source>
        <dbReference type="Google" id="ProtNLM"/>
    </source>
</evidence>
<name>A0ABQ4D004_9ACTN</name>
<accession>A0ABQ4D004</accession>
<organism evidence="1 2">
    <name type="scientific">Asanoa siamensis</name>
    <dbReference type="NCBI Taxonomy" id="926357"/>
    <lineage>
        <taxon>Bacteria</taxon>
        <taxon>Bacillati</taxon>
        <taxon>Actinomycetota</taxon>
        <taxon>Actinomycetes</taxon>
        <taxon>Micromonosporales</taxon>
        <taxon>Micromonosporaceae</taxon>
        <taxon>Asanoa</taxon>
    </lineage>
</organism>
<proteinExistence type="predicted"/>
<evidence type="ECO:0000313" key="1">
    <source>
        <dbReference type="EMBL" id="GIF76855.1"/>
    </source>
</evidence>
<dbReference type="RefSeq" id="WP_203717718.1">
    <property type="nucleotide sequence ID" value="NZ_BONE01000072.1"/>
</dbReference>
<evidence type="ECO:0000313" key="2">
    <source>
        <dbReference type="Proteomes" id="UP000604117"/>
    </source>
</evidence>
<keyword evidence="2" id="KW-1185">Reference proteome</keyword>
<protein>
    <recommendedName>
        <fullName evidence="3">Protein NO VEIN C-terminal domain-containing protein</fullName>
    </recommendedName>
</protein>
<reference evidence="1 2" key="1">
    <citation type="submission" date="2021-01" db="EMBL/GenBank/DDBJ databases">
        <title>Whole genome shotgun sequence of Asanoa siamensis NBRC 107932.</title>
        <authorList>
            <person name="Komaki H."/>
            <person name="Tamura T."/>
        </authorList>
    </citation>
    <scope>NUCLEOTIDE SEQUENCE [LARGE SCALE GENOMIC DNA]</scope>
    <source>
        <strain evidence="1 2">NBRC 107932</strain>
    </source>
</reference>